<organism evidence="3 4">
    <name type="scientific">Microbacterium capsulatum</name>
    <dbReference type="NCBI Taxonomy" id="3041921"/>
    <lineage>
        <taxon>Bacteria</taxon>
        <taxon>Bacillati</taxon>
        <taxon>Actinomycetota</taxon>
        <taxon>Actinomycetes</taxon>
        <taxon>Micrococcales</taxon>
        <taxon>Microbacteriaceae</taxon>
        <taxon>Microbacterium</taxon>
    </lineage>
</organism>
<evidence type="ECO:0000313" key="3">
    <source>
        <dbReference type="EMBL" id="MDQ4214062.1"/>
    </source>
</evidence>
<accession>A0ABU0XG27</accession>
<protein>
    <submittedName>
        <fullName evidence="3">Uncharacterized protein</fullName>
    </submittedName>
</protein>
<dbReference type="EMBL" id="JAVFCB010000004">
    <property type="protein sequence ID" value="MDQ4214062.1"/>
    <property type="molecule type" value="Genomic_DNA"/>
</dbReference>
<feature type="chain" id="PRO_5046235105" evidence="2">
    <location>
        <begin position="30"/>
        <end position="391"/>
    </location>
</feature>
<feature type="signal peptide" evidence="2">
    <location>
        <begin position="1"/>
        <end position="29"/>
    </location>
</feature>
<reference evidence="3 4" key="1">
    <citation type="submission" date="2023-08" db="EMBL/GenBank/DDBJ databases">
        <title>Microbacterium sp. nov., isolated from a waste landfill.</title>
        <authorList>
            <person name="Wen W."/>
        </authorList>
    </citation>
    <scope>NUCLEOTIDE SEQUENCE [LARGE SCALE GENOMIC DNA]</scope>
    <source>
        <strain evidence="3 4">ASV81</strain>
    </source>
</reference>
<comment type="caution">
    <text evidence="3">The sequence shown here is derived from an EMBL/GenBank/DDBJ whole genome shotgun (WGS) entry which is preliminary data.</text>
</comment>
<feature type="region of interest" description="Disordered" evidence="1">
    <location>
        <begin position="164"/>
        <end position="189"/>
    </location>
</feature>
<name>A0ABU0XG27_9MICO</name>
<evidence type="ECO:0000313" key="4">
    <source>
        <dbReference type="Proteomes" id="UP001230289"/>
    </source>
</evidence>
<keyword evidence="2" id="KW-0732">Signal</keyword>
<dbReference type="RefSeq" id="WP_308488996.1">
    <property type="nucleotide sequence ID" value="NZ_JAVFCB010000004.1"/>
</dbReference>
<keyword evidence="4" id="KW-1185">Reference proteome</keyword>
<evidence type="ECO:0000256" key="2">
    <source>
        <dbReference type="SAM" id="SignalP"/>
    </source>
</evidence>
<sequence>MMVRKAIAVAASLLVIVSTLFGGTAGAVAGEWTDRNHEHIPGTPEGVSLWAENCYVQDVEPQPGHWNGEITHPGRFYGCNFAIEVTSQYEREHGPYVVPMSLLVATSTFRELGAPYAGVDPPECEPGETPHYVGIASAGEAGAYGADTGGFHVNFFDAACMATNQYPPDPEPPIKPKPQPEPKPTTPPAVVAEVPVPETLPSAPIPSESPIATRAVPELVRTGVGPDIAIVGTSVAPTIKAPLAMRRHEYRWTEPVAQPTSEVPPTLALPAPRAMPFSEELEPATFEDLWVIDDPANGYAANGPRYFLAHTHTQGGAIGNAVNEAGLSRGAAVEIANVRYNVTAVSTIAKPDIGSLPIWQSNDPDDAFLIVCLWNNGSLATHNLVIEMHRA</sequence>
<proteinExistence type="predicted"/>
<dbReference type="Proteomes" id="UP001230289">
    <property type="component" value="Unassembled WGS sequence"/>
</dbReference>
<evidence type="ECO:0000256" key="1">
    <source>
        <dbReference type="SAM" id="MobiDB-lite"/>
    </source>
</evidence>
<gene>
    <name evidence="3" type="ORF">RBR11_09045</name>
</gene>